<dbReference type="Pfam" id="PF09515">
    <property type="entry name" value="Thia_YuaJ"/>
    <property type="match status" value="1"/>
</dbReference>
<feature type="transmembrane region" description="Helical" evidence="1">
    <location>
        <begin position="13"/>
        <end position="33"/>
    </location>
</feature>
<dbReference type="Proteomes" id="UP000191240">
    <property type="component" value="Unassembled WGS sequence"/>
</dbReference>
<evidence type="ECO:0000313" key="3">
    <source>
        <dbReference type="Proteomes" id="UP000191240"/>
    </source>
</evidence>
<dbReference type="EMBL" id="FQYW01000009">
    <property type="protein sequence ID" value="SHI66333.1"/>
    <property type="molecule type" value="Genomic_DNA"/>
</dbReference>
<dbReference type="NCBIfam" id="TIGR02357">
    <property type="entry name" value="ECF_ThiT_YuaJ"/>
    <property type="match status" value="1"/>
</dbReference>
<dbReference type="Gene3D" id="1.10.1760.20">
    <property type="match status" value="1"/>
</dbReference>
<keyword evidence="1" id="KW-0812">Transmembrane</keyword>
<evidence type="ECO:0000256" key="1">
    <source>
        <dbReference type="SAM" id="Phobius"/>
    </source>
</evidence>
<evidence type="ECO:0000313" key="2">
    <source>
        <dbReference type="EMBL" id="SHI66333.1"/>
    </source>
</evidence>
<sequence>MISVNNNHFSAQIISRTALVITMTIVLNQIRFFKMPQGGDVGFGTMIPLILLACCYGGRIALLAGFICGIIGLMMDPYFYHPVQVLFDYPFPYMAMAVVSIFKKRIILGAMVAYILKFMCHFTSGVVFFGSYAPEGTSPVVYSAIYNGCTVIPEIIICCLILHFLPTERIITAMQNDSI</sequence>
<accession>A0A1M6CZQ0</accession>
<keyword evidence="1" id="KW-1133">Transmembrane helix</keyword>
<feature type="transmembrane region" description="Helical" evidence="1">
    <location>
        <begin position="114"/>
        <end position="133"/>
    </location>
</feature>
<dbReference type="InterPro" id="IPR012651">
    <property type="entry name" value="Thia_Transptr_ThiT"/>
</dbReference>
<dbReference type="GO" id="GO:0015234">
    <property type="term" value="F:thiamine transmembrane transporter activity"/>
    <property type="evidence" value="ECO:0007669"/>
    <property type="project" value="InterPro"/>
</dbReference>
<dbReference type="AlphaFoldDB" id="A0A1M6CZQ0"/>
<proteinExistence type="predicted"/>
<gene>
    <name evidence="2" type="ORF">SAMN02745671_01297</name>
</gene>
<feature type="transmembrane region" description="Helical" evidence="1">
    <location>
        <begin position="45"/>
        <end position="73"/>
    </location>
</feature>
<dbReference type="RefSeq" id="WP_080325708.1">
    <property type="nucleotide sequence ID" value="NZ_FQYW01000009.1"/>
</dbReference>
<protein>
    <submittedName>
        <fullName evidence="2">Thiamine transporter</fullName>
    </submittedName>
</protein>
<dbReference type="OrthoDB" id="9795813at2"/>
<feature type="transmembrane region" description="Helical" evidence="1">
    <location>
        <begin position="145"/>
        <end position="165"/>
    </location>
</feature>
<organism evidence="2 3">
    <name type="scientific">Anaerovibrio lipolyticus DSM 3074</name>
    <dbReference type="NCBI Taxonomy" id="1120997"/>
    <lineage>
        <taxon>Bacteria</taxon>
        <taxon>Bacillati</taxon>
        <taxon>Bacillota</taxon>
        <taxon>Negativicutes</taxon>
        <taxon>Selenomonadales</taxon>
        <taxon>Selenomonadaceae</taxon>
        <taxon>Anaerovibrio</taxon>
    </lineage>
</organism>
<reference evidence="2 3" key="1">
    <citation type="submission" date="2016-11" db="EMBL/GenBank/DDBJ databases">
        <authorList>
            <person name="Jaros S."/>
            <person name="Januszkiewicz K."/>
            <person name="Wedrychowicz H."/>
        </authorList>
    </citation>
    <scope>NUCLEOTIDE SEQUENCE [LARGE SCALE GENOMIC DNA]</scope>
    <source>
        <strain evidence="2 3">DSM 3074</strain>
    </source>
</reference>
<name>A0A1M6CZQ0_9FIRM</name>
<dbReference type="GO" id="GO:0005886">
    <property type="term" value="C:plasma membrane"/>
    <property type="evidence" value="ECO:0007669"/>
    <property type="project" value="InterPro"/>
</dbReference>
<keyword evidence="1" id="KW-0472">Membrane</keyword>